<dbReference type="HOGENOM" id="CLU_032923_1_0_1"/>
<proteinExistence type="predicted"/>
<evidence type="ECO:0000259" key="2">
    <source>
        <dbReference type="Pfam" id="PF17111"/>
    </source>
</evidence>
<reference evidence="3 4" key="1">
    <citation type="submission" date="2014-04" db="EMBL/GenBank/DDBJ databases">
        <authorList>
            <consortium name="DOE Joint Genome Institute"/>
            <person name="Kuo A."/>
            <person name="Martino E."/>
            <person name="Perotto S."/>
            <person name="Kohler A."/>
            <person name="Nagy L.G."/>
            <person name="Floudas D."/>
            <person name="Copeland A."/>
            <person name="Barry K.W."/>
            <person name="Cichocki N."/>
            <person name="Veneault-Fourrey C."/>
            <person name="LaButti K."/>
            <person name="Lindquist E.A."/>
            <person name="Lipzen A."/>
            <person name="Lundell T."/>
            <person name="Morin E."/>
            <person name="Murat C."/>
            <person name="Sun H."/>
            <person name="Tunlid A."/>
            <person name="Henrissat B."/>
            <person name="Grigoriev I.V."/>
            <person name="Hibbett D.S."/>
            <person name="Martin F."/>
            <person name="Nordberg H.P."/>
            <person name="Cantor M.N."/>
            <person name="Hua S.X."/>
        </authorList>
    </citation>
    <scope>NUCLEOTIDE SEQUENCE [LARGE SCALE GENOMIC DNA]</scope>
    <source>
        <strain evidence="3 4">Zn</strain>
    </source>
</reference>
<protein>
    <recommendedName>
        <fullName evidence="2">Azaphilone pigments biosynthesis cluster protein L N-terminal domain-containing protein</fullName>
    </recommendedName>
</protein>
<feature type="domain" description="Azaphilone pigments biosynthesis cluster protein L N-terminal" evidence="2">
    <location>
        <begin position="2"/>
        <end position="214"/>
    </location>
</feature>
<keyword evidence="4" id="KW-1185">Reference proteome</keyword>
<name>A0A0C3GQI3_OIDMZ</name>
<dbReference type="AlphaFoldDB" id="A0A0C3GQI3"/>
<sequence length="435" mass="48158">MAEPIGIASGVAGLATIAFQAGTTLYNNVKSYQSHQQTVLDLLEENGALNSVLSSINRTIASSTALDPVYPKFPLQRCGQVCREFNEEIDKLASLSGSKRARLLSWAKLRYMGEDIDGFRRLLAGYKMMINIALVDATLQRSTLTDERIEGYAQMIQRATAGFEDRLQRIDGRLEILVDQTVASNGPEAAEAAAEVHQIQEERASTEKYMQICTQLLEHINQLRLAGRRGPGSSTASETDFVPERIANEGLDECAESISRMVNKLASHEKNLFNRLVKAMTKSGTSERDEAEIARLRSEWESTRTQMEILTKAERKLEETVSVIQNRATGNAIQVMVSTDGKPIHGTNEGTGEWVRQVGGYMSNESLQQMMRDMLKMTLATCEVEKAKASEQKVMAGKDSDESSEDSKFEDLYGEGFTLACESPTESTTTGRRIK</sequence>
<accession>A0A0C3GQI3</accession>
<feature type="region of interest" description="Disordered" evidence="1">
    <location>
        <begin position="390"/>
        <end position="409"/>
    </location>
</feature>
<dbReference type="Pfam" id="PF17111">
    <property type="entry name" value="PigL_N"/>
    <property type="match status" value="1"/>
</dbReference>
<reference evidence="4" key="2">
    <citation type="submission" date="2015-01" db="EMBL/GenBank/DDBJ databases">
        <title>Evolutionary Origins and Diversification of the Mycorrhizal Mutualists.</title>
        <authorList>
            <consortium name="DOE Joint Genome Institute"/>
            <consortium name="Mycorrhizal Genomics Consortium"/>
            <person name="Kohler A."/>
            <person name="Kuo A."/>
            <person name="Nagy L.G."/>
            <person name="Floudas D."/>
            <person name="Copeland A."/>
            <person name="Barry K.W."/>
            <person name="Cichocki N."/>
            <person name="Veneault-Fourrey C."/>
            <person name="LaButti K."/>
            <person name="Lindquist E.A."/>
            <person name="Lipzen A."/>
            <person name="Lundell T."/>
            <person name="Morin E."/>
            <person name="Murat C."/>
            <person name="Riley R."/>
            <person name="Ohm R."/>
            <person name="Sun H."/>
            <person name="Tunlid A."/>
            <person name="Henrissat B."/>
            <person name="Grigoriev I.V."/>
            <person name="Hibbett D.S."/>
            <person name="Martin F."/>
        </authorList>
    </citation>
    <scope>NUCLEOTIDE SEQUENCE [LARGE SCALE GENOMIC DNA]</scope>
    <source>
        <strain evidence="4">Zn</strain>
    </source>
</reference>
<organism evidence="3 4">
    <name type="scientific">Oidiodendron maius (strain Zn)</name>
    <dbReference type="NCBI Taxonomy" id="913774"/>
    <lineage>
        <taxon>Eukaryota</taxon>
        <taxon>Fungi</taxon>
        <taxon>Dikarya</taxon>
        <taxon>Ascomycota</taxon>
        <taxon>Pezizomycotina</taxon>
        <taxon>Leotiomycetes</taxon>
        <taxon>Leotiomycetes incertae sedis</taxon>
        <taxon>Myxotrichaceae</taxon>
        <taxon>Oidiodendron</taxon>
    </lineage>
</organism>
<gene>
    <name evidence="3" type="ORF">OIDMADRAFT_43357</name>
</gene>
<dbReference type="OrthoDB" id="428260at2759"/>
<evidence type="ECO:0000313" key="4">
    <source>
        <dbReference type="Proteomes" id="UP000054321"/>
    </source>
</evidence>
<evidence type="ECO:0000313" key="3">
    <source>
        <dbReference type="EMBL" id="KIM98300.1"/>
    </source>
</evidence>
<dbReference type="InParanoid" id="A0A0C3GQI3"/>
<dbReference type="Proteomes" id="UP000054321">
    <property type="component" value="Unassembled WGS sequence"/>
</dbReference>
<dbReference type="InterPro" id="IPR031348">
    <property type="entry name" value="PigL_N"/>
</dbReference>
<dbReference type="STRING" id="913774.A0A0C3GQI3"/>
<dbReference type="EMBL" id="KN832880">
    <property type="protein sequence ID" value="KIM98300.1"/>
    <property type="molecule type" value="Genomic_DNA"/>
</dbReference>
<evidence type="ECO:0000256" key="1">
    <source>
        <dbReference type="SAM" id="MobiDB-lite"/>
    </source>
</evidence>